<evidence type="ECO:0000313" key="2">
    <source>
        <dbReference type="Proteomes" id="UP001214603"/>
    </source>
</evidence>
<name>A0AAF0E338_9BASI</name>
<protein>
    <submittedName>
        <fullName evidence="1">Uncharacterized protein</fullName>
    </submittedName>
</protein>
<dbReference type="InterPro" id="IPR013726">
    <property type="entry name" value="Mitofissin"/>
</dbReference>
<reference evidence="1" key="1">
    <citation type="submission" date="2023-03" db="EMBL/GenBank/DDBJ databases">
        <title>Mating type loci evolution in Malassezia.</title>
        <authorList>
            <person name="Coelho M.A."/>
        </authorList>
    </citation>
    <scope>NUCLEOTIDE SEQUENCE</scope>
    <source>
        <strain evidence="1">CBS 7876</strain>
    </source>
</reference>
<keyword evidence="2" id="KW-1185">Reference proteome</keyword>
<dbReference type="Pfam" id="PF08520">
    <property type="entry name" value="Mitofissin"/>
    <property type="match status" value="1"/>
</dbReference>
<gene>
    <name evidence="1" type="ORF">MOBT1_002853</name>
</gene>
<dbReference type="PANTHER" id="PTHR28075:SF3">
    <property type="entry name" value="DUF1748-DOMAIN-CONTAINING PROTEIN"/>
    <property type="match status" value="1"/>
</dbReference>
<organism evidence="1 2">
    <name type="scientific">Malassezia obtusa</name>
    <dbReference type="NCBI Taxonomy" id="76774"/>
    <lineage>
        <taxon>Eukaryota</taxon>
        <taxon>Fungi</taxon>
        <taxon>Dikarya</taxon>
        <taxon>Basidiomycota</taxon>
        <taxon>Ustilaginomycotina</taxon>
        <taxon>Malasseziomycetes</taxon>
        <taxon>Malasseziales</taxon>
        <taxon>Malasseziaceae</taxon>
        <taxon>Malassezia</taxon>
    </lineage>
</organism>
<dbReference type="PANTHER" id="PTHR28075">
    <property type="entry name" value="CHROMOSOME 16, WHOLE GENOME SHOTGUN SEQUENCE"/>
    <property type="match status" value="1"/>
</dbReference>
<proteinExistence type="predicted"/>
<evidence type="ECO:0000313" key="1">
    <source>
        <dbReference type="EMBL" id="WFD04150.1"/>
    </source>
</evidence>
<dbReference type="AlphaFoldDB" id="A0AAF0E338"/>
<sequence>MLGRLVRYGADAMMVSTILAGVKHASGLSPDLDRISEPNIRNLVRQYLNAGDYVFNAGVSFAQNSDYFRATGTPGHASLFAKDGSHLPQYPGPNESRW</sequence>
<dbReference type="EMBL" id="CP119940">
    <property type="protein sequence ID" value="WFD04150.1"/>
    <property type="molecule type" value="Genomic_DNA"/>
</dbReference>
<accession>A0AAF0E338</accession>
<dbReference type="Proteomes" id="UP001214603">
    <property type="component" value="Chromosome 7"/>
</dbReference>
<dbReference type="GO" id="GO:0005737">
    <property type="term" value="C:cytoplasm"/>
    <property type="evidence" value="ECO:0007669"/>
    <property type="project" value="TreeGrafter"/>
</dbReference>